<comment type="similarity">
    <text evidence="1 6">Belongs to the TACO1 family.</text>
</comment>
<dbReference type="RefSeq" id="WP_026237929.1">
    <property type="nucleotide sequence ID" value="NZ_BMTG01000008.1"/>
</dbReference>
<evidence type="ECO:0000256" key="3">
    <source>
        <dbReference type="ARBA" id="ARBA00023015"/>
    </source>
</evidence>
<keyword evidence="5 6" id="KW-0804">Transcription</keyword>
<gene>
    <name evidence="9" type="ORF">SGL43_04361</name>
</gene>
<dbReference type="Pfam" id="PF20772">
    <property type="entry name" value="TACO1_YebC_N"/>
    <property type="match status" value="1"/>
</dbReference>
<keyword evidence="4 6" id="KW-0238">DNA-binding</keyword>
<protein>
    <recommendedName>
        <fullName evidence="6">Probable transcriptional regulatory protein SGL43_04361</fullName>
    </recommendedName>
</protein>
<evidence type="ECO:0000256" key="5">
    <source>
        <dbReference type="ARBA" id="ARBA00023163"/>
    </source>
</evidence>
<evidence type="ECO:0000256" key="1">
    <source>
        <dbReference type="ARBA" id="ARBA00008724"/>
    </source>
</evidence>
<dbReference type="InterPro" id="IPR029072">
    <property type="entry name" value="YebC-like"/>
</dbReference>
<organism evidence="9 10">
    <name type="scientific">Streptomyces globisporus</name>
    <dbReference type="NCBI Taxonomy" id="1908"/>
    <lineage>
        <taxon>Bacteria</taxon>
        <taxon>Bacillati</taxon>
        <taxon>Actinomycetota</taxon>
        <taxon>Actinomycetes</taxon>
        <taxon>Kitasatosporales</taxon>
        <taxon>Streptomycetaceae</taxon>
        <taxon>Streptomyces</taxon>
    </lineage>
</organism>
<dbReference type="EMBL" id="CAKXYP010000012">
    <property type="protein sequence ID" value="CAH9417315.1"/>
    <property type="molecule type" value="Genomic_DNA"/>
</dbReference>
<dbReference type="NCBIfam" id="TIGR01033">
    <property type="entry name" value="YebC/PmpR family DNA-binding transcriptional regulator"/>
    <property type="match status" value="1"/>
</dbReference>
<dbReference type="NCBIfam" id="NF001030">
    <property type="entry name" value="PRK00110.1"/>
    <property type="match status" value="1"/>
</dbReference>
<dbReference type="PANTHER" id="PTHR12532:SF6">
    <property type="entry name" value="TRANSCRIPTIONAL REGULATORY PROTEIN YEBC-RELATED"/>
    <property type="match status" value="1"/>
</dbReference>
<evidence type="ECO:0000259" key="8">
    <source>
        <dbReference type="Pfam" id="PF20772"/>
    </source>
</evidence>
<evidence type="ECO:0000313" key="10">
    <source>
        <dbReference type="Proteomes" id="UP001154015"/>
    </source>
</evidence>
<reference evidence="9" key="1">
    <citation type="submission" date="2022-03" db="EMBL/GenBank/DDBJ databases">
        <authorList>
            <person name="Leyn A S."/>
        </authorList>
    </citation>
    <scope>NUCLEOTIDE SEQUENCE</scope>
    <source>
        <strain evidence="9">Streptomyces globisporus 4-3</strain>
    </source>
</reference>
<dbReference type="PANTHER" id="PTHR12532">
    <property type="entry name" value="TRANSLATIONAL ACTIVATOR OF CYTOCHROME C OXIDASE 1"/>
    <property type="match status" value="1"/>
</dbReference>
<dbReference type="InterPro" id="IPR049083">
    <property type="entry name" value="TACO1_YebC_N"/>
</dbReference>
<dbReference type="NCBIfam" id="NF009044">
    <property type="entry name" value="PRK12378.1"/>
    <property type="match status" value="1"/>
</dbReference>
<dbReference type="InterPro" id="IPR026564">
    <property type="entry name" value="Transcrip_reg_TACO1-like_dom3"/>
</dbReference>
<evidence type="ECO:0000313" key="9">
    <source>
        <dbReference type="EMBL" id="CAH9417315.1"/>
    </source>
</evidence>
<feature type="domain" description="TACO1/YebC-like second and third" evidence="7">
    <location>
        <begin position="83"/>
        <end position="238"/>
    </location>
</feature>
<comment type="subcellular location">
    <subcellularLocation>
        <location evidence="6">Cytoplasm</location>
    </subcellularLocation>
</comment>
<dbReference type="InterPro" id="IPR017856">
    <property type="entry name" value="Integrase-like_N"/>
</dbReference>
<accession>A0ABM9H154</accession>
<dbReference type="SUPFAM" id="SSF75625">
    <property type="entry name" value="YebC-like"/>
    <property type="match status" value="1"/>
</dbReference>
<comment type="caution">
    <text evidence="9">The sequence shown here is derived from an EMBL/GenBank/DDBJ whole genome shotgun (WGS) entry which is preliminary data.</text>
</comment>
<evidence type="ECO:0000256" key="4">
    <source>
        <dbReference type="ARBA" id="ARBA00023125"/>
    </source>
</evidence>
<evidence type="ECO:0000259" key="7">
    <source>
        <dbReference type="Pfam" id="PF01709"/>
    </source>
</evidence>
<dbReference type="InterPro" id="IPR048300">
    <property type="entry name" value="TACO1_YebC-like_2nd/3rd_dom"/>
</dbReference>
<sequence length="250" mass="26716">MSGHSKWATTKHKKAVIDAKRGKLFAKLIKNIEVAARSGGIDPDGNPTLVDAIQKAKKSSVPNKNIDSAVKRGGGLEAGGTDYETIMYEGYGPNGVAVLIECLTDNRNRAASDVRVAMTRNGGSMADPGSVSYLFNRKGVVIVPKGELTEDDVLGAVLDAGAEEVNDLGETFEVVSEATDMVAVRTALQEAGIDYDSAEANFLPTMQVELDEEGARKIFKLIDALEDSDDVQNVFANFDVSDEVMEKVDA</sequence>
<dbReference type="Proteomes" id="UP001154015">
    <property type="component" value="Unassembled WGS sequence"/>
</dbReference>
<evidence type="ECO:0000256" key="6">
    <source>
        <dbReference type="HAMAP-Rule" id="MF_00693"/>
    </source>
</evidence>
<keyword evidence="3 6" id="KW-0805">Transcription regulation</keyword>
<keyword evidence="2 6" id="KW-0963">Cytoplasm</keyword>
<dbReference type="InterPro" id="IPR002876">
    <property type="entry name" value="Transcrip_reg_TACO1-like"/>
</dbReference>
<name>A0ABM9H154_STRGL</name>
<evidence type="ECO:0000256" key="2">
    <source>
        <dbReference type="ARBA" id="ARBA00022490"/>
    </source>
</evidence>
<proteinExistence type="inferred from homology"/>
<dbReference type="Gene3D" id="1.10.10.200">
    <property type="match status" value="1"/>
</dbReference>
<dbReference type="Gene3D" id="3.30.70.980">
    <property type="match status" value="2"/>
</dbReference>
<dbReference type="HAMAP" id="MF_00693">
    <property type="entry name" value="Transcrip_reg_TACO1"/>
    <property type="match status" value="1"/>
</dbReference>
<keyword evidence="10" id="KW-1185">Reference proteome</keyword>
<dbReference type="Pfam" id="PF01709">
    <property type="entry name" value="Transcrip_reg"/>
    <property type="match status" value="1"/>
</dbReference>
<feature type="domain" description="TACO1/YebC-like N-terminal" evidence="8">
    <location>
        <begin position="5"/>
        <end position="75"/>
    </location>
</feature>